<protein>
    <submittedName>
        <fullName evidence="7">ABC transporter substrate-binding protein</fullName>
    </submittedName>
</protein>
<dbReference type="InterPro" id="IPR051010">
    <property type="entry name" value="BCAA_transport"/>
</dbReference>
<comment type="similarity">
    <text evidence="1">Belongs to the leucine-binding protein family.</text>
</comment>
<dbReference type="InterPro" id="IPR028081">
    <property type="entry name" value="Leu-bd"/>
</dbReference>
<organism evidence="7 8">
    <name type="scientific">Candidatus Dormiibacter inghamiae</name>
    <dbReference type="NCBI Taxonomy" id="3127013"/>
    <lineage>
        <taxon>Bacteria</taxon>
        <taxon>Bacillati</taxon>
        <taxon>Candidatus Dormiibacterota</taxon>
        <taxon>Candidatus Dormibacteria</taxon>
        <taxon>Candidatus Dormibacterales</taxon>
        <taxon>Candidatus Dormibacteraceae</taxon>
        <taxon>Candidatus Dormiibacter</taxon>
    </lineage>
</organism>
<keyword evidence="3 5" id="KW-0732">Signal</keyword>
<dbReference type="PROSITE" id="PS51257">
    <property type="entry name" value="PROKAR_LIPOPROTEIN"/>
    <property type="match status" value="1"/>
</dbReference>
<evidence type="ECO:0000256" key="5">
    <source>
        <dbReference type="SAM" id="SignalP"/>
    </source>
</evidence>
<comment type="caution">
    <text evidence="7">The sequence shown here is derived from an EMBL/GenBank/DDBJ whole genome shotgun (WGS) entry which is preliminary data.</text>
</comment>
<keyword evidence="4" id="KW-0029">Amino-acid transport</keyword>
<dbReference type="AlphaFoldDB" id="A0A934KCV2"/>
<feature type="signal peptide" evidence="5">
    <location>
        <begin position="1"/>
        <end position="25"/>
    </location>
</feature>
<dbReference type="CDD" id="cd06330">
    <property type="entry name" value="PBP1_As_SBP-like"/>
    <property type="match status" value="1"/>
</dbReference>
<evidence type="ECO:0000313" key="8">
    <source>
        <dbReference type="Proteomes" id="UP000620075"/>
    </source>
</evidence>
<name>A0A934KCV2_9BACT</name>
<gene>
    <name evidence="7" type="ORF">JF888_04570</name>
</gene>
<evidence type="ECO:0000256" key="4">
    <source>
        <dbReference type="ARBA" id="ARBA00022970"/>
    </source>
</evidence>
<dbReference type="GO" id="GO:0006865">
    <property type="term" value="P:amino acid transport"/>
    <property type="evidence" value="ECO:0007669"/>
    <property type="project" value="UniProtKB-KW"/>
</dbReference>
<feature type="domain" description="Leucine-binding protein" evidence="6">
    <location>
        <begin position="46"/>
        <end position="383"/>
    </location>
</feature>
<dbReference type="EMBL" id="JAEKNQ010000019">
    <property type="protein sequence ID" value="MBJ7602455.1"/>
    <property type="molecule type" value="Genomic_DNA"/>
</dbReference>
<keyword evidence="2" id="KW-0813">Transport</keyword>
<dbReference type="Gene3D" id="3.40.50.2300">
    <property type="match status" value="2"/>
</dbReference>
<dbReference type="RefSeq" id="WP_338176973.1">
    <property type="nucleotide sequence ID" value="NZ_JAEKNQ010000019.1"/>
</dbReference>
<dbReference type="PRINTS" id="PR00337">
    <property type="entry name" value="LEUILEVALBP"/>
</dbReference>
<dbReference type="InterPro" id="IPR000709">
    <property type="entry name" value="Leu_Ile_Val-bd"/>
</dbReference>
<feature type="chain" id="PRO_5037380762" evidence="5">
    <location>
        <begin position="26"/>
        <end position="450"/>
    </location>
</feature>
<dbReference type="Proteomes" id="UP000620075">
    <property type="component" value="Unassembled WGS sequence"/>
</dbReference>
<sequence>MTRNSPRLGRIPSILTFSLAAFVLAAACGGGGGQQNSGGGFKGTKKVGYSGALTGQSALYGKAVSQTLKLAMDDLNAKGGVNGYKMEPVIYDDGTTVDKATANFRELILQDNVQAAFGPVTSAQCQATSPIAKQNKTLFLSATCNSYQLSTEPDLINPYFTSVVPNTYMEGTAAGRFVAKLGSKRIFIVSPKYLFGVSETNAFVASLKRANPSAQIVNPESTWYVPFPTNPRWDSTINAIQSFKPDLIYTNIFAADEINFVQQAQQVDPDFFKKYPFVDLSSVDELRALGNAYPLGMHLYMRAPFFAINNQRMNDFVKRYKERFNEEPSDWAVLDYDAAMMWGQAANAAKSFDADKVIKQIVGHSFQSLRGYSFTIRAGDQQADVGETIGTTADSGGKYKFPILKDAQNLKGSDLIMPKQLMQELRDGKCEKDGNPTTTDFALCPSWKQG</sequence>
<accession>A0A934KCV2</accession>
<dbReference type="Pfam" id="PF13458">
    <property type="entry name" value="Peripla_BP_6"/>
    <property type="match status" value="1"/>
</dbReference>
<evidence type="ECO:0000256" key="1">
    <source>
        <dbReference type="ARBA" id="ARBA00010062"/>
    </source>
</evidence>
<evidence type="ECO:0000313" key="7">
    <source>
        <dbReference type="EMBL" id="MBJ7602455.1"/>
    </source>
</evidence>
<dbReference type="InterPro" id="IPR028082">
    <property type="entry name" value="Peripla_BP_I"/>
</dbReference>
<reference evidence="7 8" key="1">
    <citation type="submission" date="2020-10" db="EMBL/GenBank/DDBJ databases">
        <title>Ca. Dormibacterota MAGs.</title>
        <authorList>
            <person name="Montgomery K."/>
        </authorList>
    </citation>
    <scope>NUCLEOTIDE SEQUENCE [LARGE SCALE GENOMIC DNA]</scope>
    <source>
        <strain evidence="7">SC8811_S16_3</strain>
    </source>
</reference>
<evidence type="ECO:0000259" key="6">
    <source>
        <dbReference type="Pfam" id="PF13458"/>
    </source>
</evidence>
<proteinExistence type="inferred from homology"/>
<evidence type="ECO:0000256" key="2">
    <source>
        <dbReference type="ARBA" id="ARBA00022448"/>
    </source>
</evidence>
<dbReference type="PANTHER" id="PTHR30483:SF37">
    <property type="entry name" value="ABC TRANSPORTER SUBSTRATE-BINDING PROTEIN"/>
    <property type="match status" value="1"/>
</dbReference>
<dbReference type="SUPFAM" id="SSF53822">
    <property type="entry name" value="Periplasmic binding protein-like I"/>
    <property type="match status" value="1"/>
</dbReference>
<evidence type="ECO:0000256" key="3">
    <source>
        <dbReference type="ARBA" id="ARBA00022729"/>
    </source>
</evidence>
<dbReference type="PANTHER" id="PTHR30483">
    <property type="entry name" value="LEUCINE-SPECIFIC-BINDING PROTEIN"/>
    <property type="match status" value="1"/>
</dbReference>